<feature type="region of interest" description="Disordered" evidence="1">
    <location>
        <begin position="1"/>
        <end position="47"/>
    </location>
</feature>
<name>A0A9W6WSY0_9STRA</name>
<dbReference type="PROSITE" id="PS50800">
    <property type="entry name" value="SAP"/>
    <property type="match status" value="1"/>
</dbReference>
<comment type="caution">
    <text evidence="3">The sequence shown here is derived from an EMBL/GenBank/DDBJ whole genome shotgun (WGS) entry which is preliminary data.</text>
</comment>
<evidence type="ECO:0000256" key="1">
    <source>
        <dbReference type="SAM" id="MobiDB-lite"/>
    </source>
</evidence>
<evidence type="ECO:0000259" key="2">
    <source>
        <dbReference type="PROSITE" id="PS50800"/>
    </source>
</evidence>
<dbReference type="InterPro" id="IPR036361">
    <property type="entry name" value="SAP_dom_sf"/>
</dbReference>
<dbReference type="SUPFAM" id="SSF68906">
    <property type="entry name" value="SAP domain"/>
    <property type="match status" value="1"/>
</dbReference>
<accession>A0A9W6WSY0</accession>
<feature type="compositionally biased region" description="Polar residues" evidence="1">
    <location>
        <begin position="1"/>
        <end position="10"/>
    </location>
</feature>
<dbReference type="Pfam" id="PF02037">
    <property type="entry name" value="SAP"/>
    <property type="match status" value="1"/>
</dbReference>
<feature type="domain" description="SAP" evidence="2">
    <location>
        <begin position="75"/>
        <end position="109"/>
    </location>
</feature>
<dbReference type="Proteomes" id="UP001165121">
    <property type="component" value="Unassembled WGS sequence"/>
</dbReference>
<proteinExistence type="predicted"/>
<dbReference type="AlphaFoldDB" id="A0A9W6WSY0"/>
<dbReference type="InterPro" id="IPR003034">
    <property type="entry name" value="SAP_dom"/>
</dbReference>
<keyword evidence="4" id="KW-1185">Reference proteome</keyword>
<organism evidence="3 4">
    <name type="scientific">Phytophthora fragariaefolia</name>
    <dbReference type="NCBI Taxonomy" id="1490495"/>
    <lineage>
        <taxon>Eukaryota</taxon>
        <taxon>Sar</taxon>
        <taxon>Stramenopiles</taxon>
        <taxon>Oomycota</taxon>
        <taxon>Peronosporomycetes</taxon>
        <taxon>Peronosporales</taxon>
        <taxon>Peronosporaceae</taxon>
        <taxon>Phytophthora</taxon>
    </lineage>
</organism>
<gene>
    <name evidence="3" type="ORF">Pfra01_000476900</name>
</gene>
<dbReference type="SMART" id="SM00513">
    <property type="entry name" value="SAP"/>
    <property type="match status" value="1"/>
</dbReference>
<dbReference type="OrthoDB" id="433501at2759"/>
<evidence type="ECO:0000313" key="4">
    <source>
        <dbReference type="Proteomes" id="UP001165121"/>
    </source>
</evidence>
<reference evidence="3" key="1">
    <citation type="submission" date="2023-04" db="EMBL/GenBank/DDBJ databases">
        <title>Phytophthora fragariaefolia NBRC 109709.</title>
        <authorList>
            <person name="Ichikawa N."/>
            <person name="Sato H."/>
            <person name="Tonouchi N."/>
        </authorList>
    </citation>
    <scope>NUCLEOTIDE SEQUENCE</scope>
    <source>
        <strain evidence="3">NBRC 109709</strain>
    </source>
</reference>
<protein>
    <submittedName>
        <fullName evidence="3">Unnamed protein product</fullName>
    </submittedName>
</protein>
<sequence>MKQVSITHQQAAPVVNATPPPPPPRAAPVKVESPKKPAQPEPMEVTKKELVTADVEMEEASEEQAAVSYTPPKPIDQMTVSILREELKKLGLSIKGLKAELVSRLKEAAGEA</sequence>
<dbReference type="EMBL" id="BSXT01000374">
    <property type="protein sequence ID" value="GMF25952.1"/>
    <property type="molecule type" value="Genomic_DNA"/>
</dbReference>
<evidence type="ECO:0000313" key="3">
    <source>
        <dbReference type="EMBL" id="GMF25952.1"/>
    </source>
</evidence>
<dbReference type="Gene3D" id="1.10.720.30">
    <property type="entry name" value="SAP domain"/>
    <property type="match status" value="1"/>
</dbReference>